<dbReference type="InterPro" id="IPR033378">
    <property type="entry name" value="BRICK1"/>
</dbReference>
<name>A0A0K0E5B0_STRER</name>
<keyword evidence="4" id="KW-0175">Coiled coil</keyword>
<evidence type="ECO:0000313" key="6">
    <source>
        <dbReference type="WBParaSite" id="SSTP_0000469400.1"/>
    </source>
</evidence>
<dbReference type="AlphaFoldDB" id="A0A0K0E5B0"/>
<dbReference type="STRING" id="6248.A0A0K0E5B0"/>
<reference evidence="6" key="1">
    <citation type="submission" date="2015-08" db="UniProtKB">
        <authorList>
            <consortium name="WormBaseParasite"/>
        </authorList>
    </citation>
    <scope>IDENTIFICATION</scope>
</reference>
<dbReference type="PANTHER" id="PTHR33668:SF1">
    <property type="entry name" value="PROTEIN BRICK1"/>
    <property type="match status" value="1"/>
</dbReference>
<dbReference type="GO" id="GO:0007015">
    <property type="term" value="P:actin filament organization"/>
    <property type="evidence" value="ECO:0007669"/>
    <property type="project" value="InterPro"/>
</dbReference>
<evidence type="ECO:0000256" key="5">
    <source>
        <dbReference type="ARBA" id="ARBA00023212"/>
    </source>
</evidence>
<dbReference type="GO" id="GO:0044877">
    <property type="term" value="F:protein-containing complex binding"/>
    <property type="evidence" value="ECO:0007669"/>
    <property type="project" value="InterPro"/>
</dbReference>
<dbReference type="GO" id="GO:0048870">
    <property type="term" value="P:cell motility"/>
    <property type="evidence" value="ECO:0007669"/>
    <property type="project" value="TreeGrafter"/>
</dbReference>
<comment type="subcellular location">
    <subcellularLocation>
        <location evidence="1">Cytoplasm</location>
        <location evidence="1">Cytoskeleton</location>
    </subcellularLocation>
</comment>
<evidence type="ECO:0000256" key="3">
    <source>
        <dbReference type="ARBA" id="ARBA00022490"/>
    </source>
</evidence>
<dbReference type="GO" id="GO:0008064">
    <property type="term" value="P:regulation of actin polymerization or depolymerization"/>
    <property type="evidence" value="ECO:0007669"/>
    <property type="project" value="TreeGrafter"/>
</dbReference>
<dbReference type="GO" id="GO:0031209">
    <property type="term" value="C:SCAR complex"/>
    <property type="evidence" value="ECO:0007669"/>
    <property type="project" value="InterPro"/>
</dbReference>
<dbReference type="Gene3D" id="1.20.5.110">
    <property type="match status" value="1"/>
</dbReference>
<evidence type="ECO:0000256" key="4">
    <source>
        <dbReference type="ARBA" id="ARBA00023054"/>
    </source>
</evidence>
<evidence type="ECO:0000256" key="2">
    <source>
        <dbReference type="ARBA" id="ARBA00005620"/>
    </source>
</evidence>
<keyword evidence="5" id="KW-0206">Cytoskeleton</keyword>
<proteinExistence type="inferred from homology"/>
<dbReference type="GO" id="GO:0005856">
    <property type="term" value="C:cytoskeleton"/>
    <property type="evidence" value="ECO:0007669"/>
    <property type="project" value="UniProtKB-SubCell"/>
</dbReference>
<sequence length="77" mass="8889">MNPSLQLTSVQKQLKEDWDNRLFIQVVSDNIKSISTFLAKFELSCRSKLADLNDKLCIIEKKVEFLEASVSKRETLN</sequence>
<dbReference type="WBParaSite" id="SSTP_0000469400.1">
    <property type="protein sequence ID" value="SSTP_0000469400.1"/>
    <property type="gene ID" value="SSTP_0000469400"/>
</dbReference>
<keyword evidence="3" id="KW-0963">Cytoplasm</keyword>
<dbReference type="PANTHER" id="PTHR33668">
    <property type="entry name" value="PROTEIN BRICK1"/>
    <property type="match status" value="1"/>
</dbReference>
<evidence type="ECO:0000256" key="1">
    <source>
        <dbReference type="ARBA" id="ARBA00004245"/>
    </source>
</evidence>
<accession>A0A0K0E5B0</accession>
<protein>
    <submittedName>
        <fullName evidence="6">BRICK1</fullName>
    </submittedName>
</protein>
<comment type="similarity">
    <text evidence="2">Belongs to the BRK1 family.</text>
</comment>
<organism evidence="6">
    <name type="scientific">Strongyloides stercoralis</name>
    <name type="common">Threadworm</name>
    <dbReference type="NCBI Taxonomy" id="6248"/>
    <lineage>
        <taxon>Eukaryota</taxon>
        <taxon>Metazoa</taxon>
        <taxon>Ecdysozoa</taxon>
        <taxon>Nematoda</taxon>
        <taxon>Chromadorea</taxon>
        <taxon>Rhabditida</taxon>
        <taxon>Tylenchina</taxon>
        <taxon>Panagrolaimomorpha</taxon>
        <taxon>Strongyloidoidea</taxon>
        <taxon>Strongyloididae</taxon>
        <taxon>Strongyloides</taxon>
    </lineage>
</organism>